<dbReference type="EMBL" id="CP035758">
    <property type="protein sequence ID" value="QBD78597.1"/>
    <property type="molecule type" value="Genomic_DNA"/>
</dbReference>
<evidence type="ECO:0000313" key="6">
    <source>
        <dbReference type="EMBL" id="QBD78597.1"/>
    </source>
</evidence>
<organism evidence="6 7">
    <name type="scientific">Ktedonosporobacter rubrisoli</name>
    <dbReference type="NCBI Taxonomy" id="2509675"/>
    <lineage>
        <taxon>Bacteria</taxon>
        <taxon>Bacillati</taxon>
        <taxon>Chloroflexota</taxon>
        <taxon>Ktedonobacteria</taxon>
        <taxon>Ktedonobacterales</taxon>
        <taxon>Ktedonosporobacteraceae</taxon>
        <taxon>Ktedonosporobacter</taxon>
    </lineage>
</organism>
<reference evidence="6 7" key="1">
    <citation type="submission" date="2019-01" db="EMBL/GenBank/DDBJ databases">
        <title>Ktedonosporobacter rubrisoli SCAWS-G2.</title>
        <authorList>
            <person name="Huang Y."/>
            <person name="Yan B."/>
        </authorList>
    </citation>
    <scope>NUCLEOTIDE SEQUENCE [LARGE SCALE GENOMIC DNA]</scope>
    <source>
        <strain evidence="6 7">SCAWS-G2</strain>
    </source>
</reference>
<evidence type="ECO:0000256" key="1">
    <source>
        <dbReference type="ARBA" id="ARBA00022714"/>
    </source>
</evidence>
<dbReference type="SMART" id="SM00704">
    <property type="entry name" value="ZnF_CDGSH"/>
    <property type="match status" value="1"/>
</dbReference>
<keyword evidence="3" id="KW-0408">Iron</keyword>
<dbReference type="Pfam" id="PF09360">
    <property type="entry name" value="zf-CDGSH"/>
    <property type="match status" value="1"/>
</dbReference>
<evidence type="ECO:0000313" key="7">
    <source>
        <dbReference type="Proteomes" id="UP000290365"/>
    </source>
</evidence>
<dbReference type="GO" id="GO:0046872">
    <property type="term" value="F:metal ion binding"/>
    <property type="evidence" value="ECO:0007669"/>
    <property type="project" value="UniProtKB-KW"/>
</dbReference>
<dbReference type="InterPro" id="IPR042216">
    <property type="entry name" value="MitoNEET_CISD"/>
</dbReference>
<keyword evidence="2" id="KW-0479">Metal-binding</keyword>
<feature type="domain" description="Iron-binding zinc finger CDGSH type" evidence="5">
    <location>
        <begin position="23"/>
        <end position="66"/>
    </location>
</feature>
<accession>A0A4P6JSR8</accession>
<protein>
    <submittedName>
        <fullName evidence="6">CDGSH iron-sulfur domain-containing protein</fullName>
    </submittedName>
</protein>
<keyword evidence="1" id="KW-0001">2Fe-2S</keyword>
<dbReference type="AlphaFoldDB" id="A0A4P6JSR8"/>
<dbReference type="GO" id="GO:0051537">
    <property type="term" value="F:2 iron, 2 sulfur cluster binding"/>
    <property type="evidence" value="ECO:0007669"/>
    <property type="project" value="UniProtKB-KW"/>
</dbReference>
<name>A0A4P6JSR8_KTERU</name>
<evidence type="ECO:0000256" key="2">
    <source>
        <dbReference type="ARBA" id="ARBA00022723"/>
    </source>
</evidence>
<sequence>MAEETKPTITVEENGPLYIQGAKGLILLDSEGDPFELADDEVALCRCGQSRNKPFCDDSHIRTGFQSSVKAPSK</sequence>
<dbReference type="KEGG" id="kbs:EPA93_22415"/>
<proteinExistence type="predicted"/>
<keyword evidence="4" id="KW-0411">Iron-sulfur</keyword>
<dbReference type="Gene3D" id="3.40.5.90">
    <property type="entry name" value="CDGSH iron-sulfur domain, mitoNEET-type"/>
    <property type="match status" value="1"/>
</dbReference>
<keyword evidence="7" id="KW-1185">Reference proteome</keyword>
<dbReference type="GO" id="GO:0005737">
    <property type="term" value="C:cytoplasm"/>
    <property type="evidence" value="ECO:0007669"/>
    <property type="project" value="UniProtKB-ARBA"/>
</dbReference>
<dbReference type="Proteomes" id="UP000290365">
    <property type="component" value="Chromosome"/>
</dbReference>
<gene>
    <name evidence="6" type="ORF">EPA93_22415</name>
</gene>
<evidence type="ECO:0000256" key="3">
    <source>
        <dbReference type="ARBA" id="ARBA00023004"/>
    </source>
</evidence>
<dbReference type="RefSeq" id="WP_129889650.1">
    <property type="nucleotide sequence ID" value="NZ_CP035758.1"/>
</dbReference>
<dbReference type="OrthoDB" id="9793389at2"/>
<dbReference type="InterPro" id="IPR018967">
    <property type="entry name" value="FeS-contain_CDGSH-typ"/>
</dbReference>
<evidence type="ECO:0000256" key="4">
    <source>
        <dbReference type="ARBA" id="ARBA00023014"/>
    </source>
</evidence>
<evidence type="ECO:0000259" key="5">
    <source>
        <dbReference type="SMART" id="SM00704"/>
    </source>
</evidence>